<organism evidence="1 2">
    <name type="scientific">Terrabacter ginsenosidimutans</name>
    <dbReference type="NCBI Taxonomy" id="490575"/>
    <lineage>
        <taxon>Bacteria</taxon>
        <taxon>Bacillati</taxon>
        <taxon>Actinomycetota</taxon>
        <taxon>Actinomycetes</taxon>
        <taxon>Micrococcales</taxon>
        <taxon>Intrasporangiaceae</taxon>
        <taxon>Terrabacter</taxon>
    </lineage>
</organism>
<comment type="caution">
    <text evidence="1">The sequence shown here is derived from an EMBL/GenBank/DDBJ whole genome shotgun (WGS) entry which is preliminary data.</text>
</comment>
<protein>
    <submittedName>
        <fullName evidence="1">Uncharacterized protein</fullName>
    </submittedName>
</protein>
<sequence>MVLADVRVGVDRVVDAEGASVPLTDDADVWSLLALTGGRPAQVFGELEESRLRPLTVVVGGEVVGL</sequence>
<dbReference type="Proteomes" id="UP001501468">
    <property type="component" value="Unassembled WGS sequence"/>
</dbReference>
<gene>
    <name evidence="1" type="ORF">GCM10022399_20920</name>
</gene>
<dbReference type="EMBL" id="BAABDC010000003">
    <property type="protein sequence ID" value="GAA3704131.1"/>
    <property type="molecule type" value="Genomic_DNA"/>
</dbReference>
<reference evidence="2" key="1">
    <citation type="journal article" date="2019" name="Int. J. Syst. Evol. Microbiol.">
        <title>The Global Catalogue of Microorganisms (GCM) 10K type strain sequencing project: providing services to taxonomists for standard genome sequencing and annotation.</title>
        <authorList>
            <consortium name="The Broad Institute Genomics Platform"/>
            <consortium name="The Broad Institute Genome Sequencing Center for Infectious Disease"/>
            <person name="Wu L."/>
            <person name="Ma J."/>
        </authorList>
    </citation>
    <scope>NUCLEOTIDE SEQUENCE [LARGE SCALE GENOMIC DNA]</scope>
    <source>
        <strain evidence="2">JCM 17125</strain>
    </source>
</reference>
<evidence type="ECO:0000313" key="1">
    <source>
        <dbReference type="EMBL" id="GAA3704131.1"/>
    </source>
</evidence>
<proteinExistence type="predicted"/>
<name>A0ABP7DDL7_9MICO</name>
<evidence type="ECO:0000313" key="2">
    <source>
        <dbReference type="Proteomes" id="UP001501468"/>
    </source>
</evidence>
<dbReference type="RefSeq" id="WP_344945496.1">
    <property type="nucleotide sequence ID" value="NZ_BAABDC010000003.1"/>
</dbReference>
<keyword evidence="2" id="KW-1185">Reference proteome</keyword>
<accession>A0ABP7DDL7</accession>